<reference evidence="1 2" key="1">
    <citation type="submission" date="2015-09" db="EMBL/GenBank/DDBJ databases">
        <title>Bacillus cereus food isolates.</title>
        <authorList>
            <person name="Boekhorst J."/>
        </authorList>
    </citation>
    <scope>NUCLEOTIDE SEQUENCE [LARGE SCALE GENOMIC DNA]</scope>
    <source>
        <strain evidence="1 2">B4088</strain>
    </source>
</reference>
<name>A0A164QNZ8_BACCE</name>
<dbReference type="RefSeq" id="WP_063259663.1">
    <property type="nucleotide sequence ID" value="NZ_LJKE01000015.1"/>
</dbReference>
<dbReference type="AlphaFoldDB" id="A0A164QNZ8"/>
<evidence type="ECO:0000313" key="2">
    <source>
        <dbReference type="Proteomes" id="UP000076482"/>
    </source>
</evidence>
<evidence type="ECO:0000313" key="1">
    <source>
        <dbReference type="EMBL" id="KZD71973.1"/>
    </source>
</evidence>
<dbReference type="Proteomes" id="UP000076482">
    <property type="component" value="Unassembled WGS sequence"/>
</dbReference>
<protein>
    <submittedName>
        <fullName evidence="1">Uncharacterized protein</fullName>
    </submittedName>
</protein>
<dbReference type="PATRIC" id="fig|1396.535.peg.4185"/>
<comment type="caution">
    <text evidence="1">The sequence shown here is derived from an EMBL/GenBank/DDBJ whole genome shotgun (WGS) entry which is preliminary data.</text>
</comment>
<proteinExistence type="predicted"/>
<gene>
    <name evidence="1" type="ORF">B4088_0434</name>
</gene>
<dbReference type="EMBL" id="LJKE01000015">
    <property type="protein sequence ID" value="KZD71973.1"/>
    <property type="molecule type" value="Genomic_DNA"/>
</dbReference>
<accession>A0A164QNZ8</accession>
<sequence>MEQTISSENTYSKLCLDEKFWDYHQNNPWIYDELVRLARQAKKAGRNKIGIKMIWETMRWKKFIESKDPENFKLNNNFPSRYARLIMQNEKELEGIFDVRKLRS</sequence>
<organism evidence="1 2">
    <name type="scientific">Bacillus cereus</name>
    <dbReference type="NCBI Taxonomy" id="1396"/>
    <lineage>
        <taxon>Bacteria</taxon>
        <taxon>Bacillati</taxon>
        <taxon>Bacillota</taxon>
        <taxon>Bacilli</taxon>
        <taxon>Bacillales</taxon>
        <taxon>Bacillaceae</taxon>
        <taxon>Bacillus</taxon>
        <taxon>Bacillus cereus group</taxon>
    </lineage>
</organism>